<dbReference type="Proteomes" id="UP000501868">
    <property type="component" value="Chromosome"/>
</dbReference>
<sequence length="103" mass="11996">MMIKVLTKRACIQYDVTIFQTPKYRENKGHKEVFRTTIPANSRVQCLEETFSRFNVTDRIPADYQGRFLSTGDIVLIDQGRGGQHYYQLKPGGWFPINRIVLL</sequence>
<dbReference type="EMBL" id="CP051128">
    <property type="protein sequence ID" value="QIZ09592.1"/>
    <property type="molecule type" value="Genomic_DNA"/>
</dbReference>
<name>A0A6H1P831_PRIMG</name>
<proteinExistence type="predicted"/>
<protein>
    <recommendedName>
        <fullName evidence="3">YodL-like protein</fullName>
    </recommendedName>
</protein>
<accession>A0A6H1P831</accession>
<reference evidence="1 2" key="2">
    <citation type="submission" date="2020-04" db="EMBL/GenBank/DDBJ databases">
        <authorList>
            <person name="Fomenkov A."/>
            <person name="Anton B.P."/>
            <person name="Roberts R.J."/>
        </authorList>
    </citation>
    <scope>NUCLEOTIDE SEQUENCE [LARGE SCALE GENOMIC DNA]</scope>
    <source>
        <strain evidence="1 2">S2</strain>
    </source>
</reference>
<evidence type="ECO:0008006" key="3">
    <source>
        <dbReference type="Google" id="ProtNLM"/>
    </source>
</evidence>
<dbReference type="AlphaFoldDB" id="A0A6H1P831"/>
<gene>
    <name evidence="1" type="ORF">HFZ78_25340</name>
</gene>
<evidence type="ECO:0000313" key="1">
    <source>
        <dbReference type="EMBL" id="QIZ09592.1"/>
    </source>
</evidence>
<evidence type="ECO:0000313" key="2">
    <source>
        <dbReference type="Proteomes" id="UP000501868"/>
    </source>
</evidence>
<reference evidence="1 2" key="1">
    <citation type="submission" date="2020-04" db="EMBL/GenBank/DDBJ databases">
        <title>Genome-Wide Identification of 5-Methylcytosine Sites in Bacterial Genomes By High-Throughput Sequencing of MspJI Restriction Fragments.</title>
        <authorList>
            <person name="Wu V."/>
        </authorList>
    </citation>
    <scope>NUCLEOTIDE SEQUENCE [LARGE SCALE GENOMIC DNA]</scope>
    <source>
        <strain evidence="1 2">S2</strain>
    </source>
</reference>
<organism evidence="1 2">
    <name type="scientific">Priestia megaterium</name>
    <name type="common">Bacillus megaterium</name>
    <dbReference type="NCBI Taxonomy" id="1404"/>
    <lineage>
        <taxon>Bacteria</taxon>
        <taxon>Bacillati</taxon>
        <taxon>Bacillota</taxon>
        <taxon>Bacilli</taxon>
        <taxon>Bacillales</taxon>
        <taxon>Bacillaceae</taxon>
        <taxon>Priestia</taxon>
    </lineage>
</organism>